<protein>
    <submittedName>
        <fullName evidence="7">Uncharacterized protein</fullName>
    </submittedName>
</protein>
<name>A0AAE1GID2_PETCI</name>
<keyword evidence="4 6" id="KW-1133">Transmembrane helix</keyword>
<dbReference type="GO" id="GO:0016324">
    <property type="term" value="C:apical plasma membrane"/>
    <property type="evidence" value="ECO:0007669"/>
    <property type="project" value="TreeGrafter"/>
</dbReference>
<dbReference type="InterPro" id="IPR036259">
    <property type="entry name" value="MFS_trans_sf"/>
</dbReference>
<dbReference type="Proteomes" id="UP001286313">
    <property type="component" value="Unassembled WGS sequence"/>
</dbReference>
<comment type="caution">
    <text evidence="7">The sequence shown here is derived from an EMBL/GenBank/DDBJ whole genome shotgun (WGS) entry which is preliminary data.</text>
</comment>
<dbReference type="Pfam" id="PF00083">
    <property type="entry name" value="Sugar_tr"/>
    <property type="match status" value="1"/>
</dbReference>
<sequence length="142" mass="15824">MGPFGVYWMFAGFCAVNCIFCILMVPETKGKTLEEITEYFGAPTNSQDTTTTKSHHYDNPVFTIEHKEEEKKLQKFPYISVAHHSTCTVRSVAHMSATLVTDNSSITKINLQLVDHWLQVTDQLMVTNPDAVDKAGGSHSGQ</sequence>
<dbReference type="PANTHER" id="PTHR48020">
    <property type="entry name" value="PROTON MYO-INOSITOL COTRANSPORTER"/>
    <property type="match status" value="1"/>
</dbReference>
<evidence type="ECO:0000256" key="3">
    <source>
        <dbReference type="ARBA" id="ARBA00022692"/>
    </source>
</evidence>
<keyword evidence="8" id="KW-1185">Reference proteome</keyword>
<dbReference type="GO" id="GO:0005366">
    <property type="term" value="F:myo-inositol:proton symporter activity"/>
    <property type="evidence" value="ECO:0007669"/>
    <property type="project" value="TreeGrafter"/>
</dbReference>
<accession>A0AAE1GID2</accession>
<evidence type="ECO:0000256" key="2">
    <source>
        <dbReference type="ARBA" id="ARBA00022448"/>
    </source>
</evidence>
<reference evidence="7" key="1">
    <citation type="submission" date="2023-10" db="EMBL/GenBank/DDBJ databases">
        <title>Genome assemblies of two species of porcelain crab, Petrolisthes cinctipes and Petrolisthes manimaculis (Anomura: Porcellanidae).</title>
        <authorList>
            <person name="Angst P."/>
        </authorList>
    </citation>
    <scope>NUCLEOTIDE SEQUENCE</scope>
    <source>
        <strain evidence="7">PB745_01</strain>
        <tissue evidence="7">Gill</tissue>
    </source>
</reference>
<evidence type="ECO:0000313" key="7">
    <source>
        <dbReference type="EMBL" id="KAK3892421.1"/>
    </source>
</evidence>
<dbReference type="EMBL" id="JAWQEG010000259">
    <property type="protein sequence ID" value="KAK3892421.1"/>
    <property type="molecule type" value="Genomic_DNA"/>
</dbReference>
<gene>
    <name evidence="7" type="ORF">Pcinc_003654</name>
</gene>
<proteinExistence type="predicted"/>
<dbReference type="AlphaFoldDB" id="A0AAE1GID2"/>
<organism evidence="7 8">
    <name type="scientific">Petrolisthes cinctipes</name>
    <name type="common">Flat porcelain crab</name>
    <dbReference type="NCBI Taxonomy" id="88211"/>
    <lineage>
        <taxon>Eukaryota</taxon>
        <taxon>Metazoa</taxon>
        <taxon>Ecdysozoa</taxon>
        <taxon>Arthropoda</taxon>
        <taxon>Crustacea</taxon>
        <taxon>Multicrustacea</taxon>
        <taxon>Malacostraca</taxon>
        <taxon>Eumalacostraca</taxon>
        <taxon>Eucarida</taxon>
        <taxon>Decapoda</taxon>
        <taxon>Pleocyemata</taxon>
        <taxon>Anomura</taxon>
        <taxon>Galatheoidea</taxon>
        <taxon>Porcellanidae</taxon>
        <taxon>Petrolisthes</taxon>
    </lineage>
</organism>
<dbReference type="Gene3D" id="1.20.1250.20">
    <property type="entry name" value="MFS general substrate transporter like domains"/>
    <property type="match status" value="1"/>
</dbReference>
<evidence type="ECO:0000256" key="5">
    <source>
        <dbReference type="ARBA" id="ARBA00023136"/>
    </source>
</evidence>
<keyword evidence="2" id="KW-0813">Transport</keyword>
<evidence type="ECO:0000256" key="1">
    <source>
        <dbReference type="ARBA" id="ARBA00004370"/>
    </source>
</evidence>
<comment type="subcellular location">
    <subcellularLocation>
        <location evidence="1">Membrane</location>
    </subcellularLocation>
</comment>
<keyword evidence="5 6" id="KW-0472">Membrane</keyword>
<feature type="transmembrane region" description="Helical" evidence="6">
    <location>
        <begin position="6"/>
        <end position="25"/>
    </location>
</feature>
<evidence type="ECO:0000256" key="6">
    <source>
        <dbReference type="SAM" id="Phobius"/>
    </source>
</evidence>
<dbReference type="InterPro" id="IPR005828">
    <property type="entry name" value="MFS_sugar_transport-like"/>
</dbReference>
<dbReference type="InterPro" id="IPR050814">
    <property type="entry name" value="Myo-inositol_Transporter"/>
</dbReference>
<evidence type="ECO:0000256" key="4">
    <source>
        <dbReference type="ARBA" id="ARBA00022989"/>
    </source>
</evidence>
<evidence type="ECO:0000313" key="8">
    <source>
        <dbReference type="Proteomes" id="UP001286313"/>
    </source>
</evidence>
<dbReference type="PANTHER" id="PTHR48020:SF12">
    <property type="entry name" value="PROTON MYO-INOSITOL COTRANSPORTER"/>
    <property type="match status" value="1"/>
</dbReference>
<keyword evidence="3 6" id="KW-0812">Transmembrane</keyword>